<dbReference type="AlphaFoldDB" id="A0A7D6CH53"/>
<proteinExistence type="predicted"/>
<evidence type="ECO:0000259" key="5">
    <source>
        <dbReference type="PROSITE" id="PS50977"/>
    </source>
</evidence>
<gene>
    <name evidence="6" type="ORF">HZU44_14335</name>
</gene>
<dbReference type="PANTHER" id="PTHR30055">
    <property type="entry name" value="HTH-TYPE TRANSCRIPTIONAL REGULATOR RUTR"/>
    <property type="match status" value="1"/>
</dbReference>
<dbReference type="EMBL" id="CP058905">
    <property type="protein sequence ID" value="QLK01416.1"/>
    <property type="molecule type" value="Genomic_DNA"/>
</dbReference>
<evidence type="ECO:0000256" key="3">
    <source>
        <dbReference type="ARBA" id="ARBA00023163"/>
    </source>
</evidence>
<evidence type="ECO:0000256" key="2">
    <source>
        <dbReference type="ARBA" id="ARBA00023125"/>
    </source>
</evidence>
<dbReference type="PROSITE" id="PS50977">
    <property type="entry name" value="HTH_TETR_2"/>
    <property type="match status" value="1"/>
</dbReference>
<feature type="DNA-binding region" description="H-T-H motif" evidence="4">
    <location>
        <begin position="38"/>
        <end position="57"/>
    </location>
</feature>
<dbReference type="Pfam" id="PF00440">
    <property type="entry name" value="TetR_N"/>
    <property type="match status" value="1"/>
</dbReference>
<keyword evidence="2 4" id="KW-0238">DNA-binding</keyword>
<organism evidence="6">
    <name type="scientific">Micromonospora carbonacea</name>
    <dbReference type="NCBI Taxonomy" id="47853"/>
    <lineage>
        <taxon>Bacteria</taxon>
        <taxon>Bacillati</taxon>
        <taxon>Actinomycetota</taxon>
        <taxon>Actinomycetes</taxon>
        <taxon>Micromonosporales</taxon>
        <taxon>Micromonosporaceae</taxon>
        <taxon>Micromonospora</taxon>
    </lineage>
</organism>
<feature type="domain" description="HTH tetR-type" evidence="5">
    <location>
        <begin position="15"/>
        <end position="75"/>
    </location>
</feature>
<dbReference type="SUPFAM" id="SSF46689">
    <property type="entry name" value="Homeodomain-like"/>
    <property type="match status" value="1"/>
</dbReference>
<reference evidence="6" key="1">
    <citation type="submission" date="2020-08" db="EMBL/GenBank/DDBJ databases">
        <title>A bifunctional nitrone conjugated secondary metabolite targeting the ribosome.</title>
        <authorList>
            <person name="Limbrick E.M."/>
            <person name="Graf M."/>
            <person name="Derewacz D.K."/>
            <person name="Nguyen F."/>
            <person name="Spraggins J.M."/>
            <person name="Wieland M."/>
            <person name="Ynigez-Gutierrez A.E."/>
            <person name="Reisman B.J."/>
            <person name="Zinshteyn B."/>
            <person name="McCulloch K."/>
            <person name="Iverson T.M."/>
            <person name="Green R."/>
            <person name="Wilson D.N."/>
            <person name="Bachmann B.O."/>
        </authorList>
    </citation>
    <scope>NUCLEOTIDE SEQUENCE</scope>
    <source>
        <strain evidence="6">Africana</strain>
    </source>
</reference>
<keyword evidence="1" id="KW-0805">Transcription regulation</keyword>
<dbReference type="Gene3D" id="1.10.357.10">
    <property type="entry name" value="Tetracycline Repressor, domain 2"/>
    <property type="match status" value="1"/>
</dbReference>
<name>A0A7D6CH53_9ACTN</name>
<dbReference type="InterPro" id="IPR001647">
    <property type="entry name" value="HTH_TetR"/>
</dbReference>
<dbReference type="GO" id="GO:0003700">
    <property type="term" value="F:DNA-binding transcription factor activity"/>
    <property type="evidence" value="ECO:0007669"/>
    <property type="project" value="TreeGrafter"/>
</dbReference>
<evidence type="ECO:0000313" key="6">
    <source>
        <dbReference type="EMBL" id="QLK01416.1"/>
    </source>
</evidence>
<dbReference type="InterPro" id="IPR050109">
    <property type="entry name" value="HTH-type_TetR-like_transc_reg"/>
</dbReference>
<dbReference type="Gene3D" id="1.10.10.60">
    <property type="entry name" value="Homeodomain-like"/>
    <property type="match status" value="1"/>
</dbReference>
<evidence type="ECO:0000256" key="4">
    <source>
        <dbReference type="PROSITE-ProRule" id="PRU00335"/>
    </source>
</evidence>
<protein>
    <submittedName>
        <fullName evidence="6">TetR/AcrR family transcriptional regulator</fullName>
    </submittedName>
</protein>
<dbReference type="InterPro" id="IPR009057">
    <property type="entry name" value="Homeodomain-like_sf"/>
</dbReference>
<dbReference type="SUPFAM" id="SSF48498">
    <property type="entry name" value="Tetracyclin repressor-like, C-terminal domain"/>
    <property type="match status" value="1"/>
</dbReference>
<accession>A0A7D6CH53</accession>
<dbReference type="GO" id="GO:0000976">
    <property type="term" value="F:transcription cis-regulatory region binding"/>
    <property type="evidence" value="ECO:0007669"/>
    <property type="project" value="TreeGrafter"/>
</dbReference>
<dbReference type="PANTHER" id="PTHR30055:SF234">
    <property type="entry name" value="HTH-TYPE TRANSCRIPTIONAL REGULATOR BETI"/>
    <property type="match status" value="1"/>
</dbReference>
<sequence>MPRRRPGRPRRSESRDTREVVLTAATELFAARGFDAVGLRQVAAAADVDVATVSHHTGTKAQLYDACFARVFVAEREALQAATRAAHDALGTGPAAARKALHDLVDVFVDFLQEHPETTTLWLRRWLEPHRHADLDQRYSAPLYELVEELLRAAAAAGALAEPTPHITVRSLVWAVHAHVVALAAGGTSPARERREFRDWMHRFLDGLYWAGQERWGAP</sequence>
<evidence type="ECO:0000256" key="1">
    <source>
        <dbReference type="ARBA" id="ARBA00023015"/>
    </source>
</evidence>
<keyword evidence="3" id="KW-0804">Transcription</keyword>
<dbReference type="InterPro" id="IPR036271">
    <property type="entry name" value="Tet_transcr_reg_TetR-rel_C_sf"/>
</dbReference>
<dbReference type="PRINTS" id="PR00455">
    <property type="entry name" value="HTHTETR"/>
</dbReference>